<gene>
    <name evidence="2" type="ORF">CY34DRAFT_81940</name>
</gene>
<sequence length="159" mass="17401">MPTEASPTDDKDIALALALSESEARQREDDIIAQEEADLMKALEESRTFASSYSKYVSDSVFDERQDSSGGPSTSSQPFISSSSENVLLSPQKHQQFSEGESFLHMITPATSESFFDEEQSIHQSGKESQESIQSVTDASISSRENLPPTPPLYNNAVS</sequence>
<feature type="compositionally biased region" description="Polar residues" evidence="1">
    <location>
        <begin position="131"/>
        <end position="145"/>
    </location>
</feature>
<dbReference type="HOGENOM" id="CLU_1664992_0_0_1"/>
<accession>A0A0D0B045</accession>
<feature type="compositionally biased region" description="Polar residues" evidence="1">
    <location>
        <begin position="85"/>
        <end position="99"/>
    </location>
</feature>
<dbReference type="InParanoid" id="A0A0D0B045"/>
<feature type="region of interest" description="Disordered" evidence="1">
    <location>
        <begin position="60"/>
        <end position="159"/>
    </location>
</feature>
<dbReference type="SMART" id="SM00726">
    <property type="entry name" value="UIM"/>
    <property type="match status" value="2"/>
</dbReference>
<dbReference type="OrthoDB" id="2669796at2759"/>
<dbReference type="PROSITE" id="PS50330">
    <property type="entry name" value="UIM"/>
    <property type="match status" value="1"/>
</dbReference>
<dbReference type="Gene3D" id="6.10.250.1800">
    <property type="match status" value="1"/>
</dbReference>
<keyword evidence="3" id="KW-1185">Reference proteome</keyword>
<reference evidence="3" key="2">
    <citation type="submission" date="2015-01" db="EMBL/GenBank/DDBJ databases">
        <title>Evolutionary Origins and Diversification of the Mycorrhizal Mutualists.</title>
        <authorList>
            <consortium name="DOE Joint Genome Institute"/>
            <consortium name="Mycorrhizal Genomics Consortium"/>
            <person name="Kohler A."/>
            <person name="Kuo A."/>
            <person name="Nagy L.G."/>
            <person name="Floudas D."/>
            <person name="Copeland A."/>
            <person name="Barry K.W."/>
            <person name="Cichocki N."/>
            <person name="Veneault-Fourrey C."/>
            <person name="LaButti K."/>
            <person name="Lindquist E.A."/>
            <person name="Lipzen A."/>
            <person name="Lundell T."/>
            <person name="Morin E."/>
            <person name="Murat C."/>
            <person name="Riley R."/>
            <person name="Ohm R."/>
            <person name="Sun H."/>
            <person name="Tunlid A."/>
            <person name="Henrissat B."/>
            <person name="Grigoriev I.V."/>
            <person name="Hibbett D.S."/>
            <person name="Martin F."/>
        </authorList>
    </citation>
    <scope>NUCLEOTIDE SEQUENCE [LARGE SCALE GENOMIC DNA]</scope>
    <source>
        <strain evidence="3">UH-Slu-Lm8-n1</strain>
    </source>
</reference>
<dbReference type="EMBL" id="KN835214">
    <property type="protein sequence ID" value="KIK43384.1"/>
    <property type="molecule type" value="Genomic_DNA"/>
</dbReference>
<evidence type="ECO:0000313" key="2">
    <source>
        <dbReference type="EMBL" id="KIK43384.1"/>
    </source>
</evidence>
<protein>
    <submittedName>
        <fullName evidence="2">Uncharacterized protein</fullName>
    </submittedName>
</protein>
<feature type="non-terminal residue" evidence="2">
    <location>
        <position position="159"/>
    </location>
</feature>
<organism evidence="2 3">
    <name type="scientific">Suillus luteus UH-Slu-Lm8-n1</name>
    <dbReference type="NCBI Taxonomy" id="930992"/>
    <lineage>
        <taxon>Eukaryota</taxon>
        <taxon>Fungi</taxon>
        <taxon>Dikarya</taxon>
        <taxon>Basidiomycota</taxon>
        <taxon>Agaricomycotina</taxon>
        <taxon>Agaricomycetes</taxon>
        <taxon>Agaricomycetidae</taxon>
        <taxon>Boletales</taxon>
        <taxon>Suillineae</taxon>
        <taxon>Suillaceae</taxon>
        <taxon>Suillus</taxon>
    </lineage>
</organism>
<evidence type="ECO:0000256" key="1">
    <source>
        <dbReference type="SAM" id="MobiDB-lite"/>
    </source>
</evidence>
<dbReference type="Proteomes" id="UP000054485">
    <property type="component" value="Unassembled WGS sequence"/>
</dbReference>
<dbReference type="InterPro" id="IPR003903">
    <property type="entry name" value="UIM_dom"/>
</dbReference>
<proteinExistence type="predicted"/>
<dbReference type="AlphaFoldDB" id="A0A0D0B045"/>
<name>A0A0D0B045_9AGAM</name>
<evidence type="ECO:0000313" key="3">
    <source>
        <dbReference type="Proteomes" id="UP000054485"/>
    </source>
</evidence>
<feature type="compositionally biased region" description="Low complexity" evidence="1">
    <location>
        <begin position="73"/>
        <end position="84"/>
    </location>
</feature>
<reference evidence="2 3" key="1">
    <citation type="submission" date="2014-04" db="EMBL/GenBank/DDBJ databases">
        <authorList>
            <consortium name="DOE Joint Genome Institute"/>
            <person name="Kuo A."/>
            <person name="Ruytinx J."/>
            <person name="Rineau F."/>
            <person name="Colpaert J."/>
            <person name="Kohler A."/>
            <person name="Nagy L.G."/>
            <person name="Floudas D."/>
            <person name="Copeland A."/>
            <person name="Barry K.W."/>
            <person name="Cichocki N."/>
            <person name="Veneault-Fourrey C."/>
            <person name="LaButti K."/>
            <person name="Lindquist E.A."/>
            <person name="Lipzen A."/>
            <person name="Lundell T."/>
            <person name="Morin E."/>
            <person name="Murat C."/>
            <person name="Sun H."/>
            <person name="Tunlid A."/>
            <person name="Henrissat B."/>
            <person name="Grigoriev I.V."/>
            <person name="Hibbett D.S."/>
            <person name="Martin F."/>
            <person name="Nordberg H.P."/>
            <person name="Cantor M.N."/>
            <person name="Hua S.X."/>
        </authorList>
    </citation>
    <scope>NUCLEOTIDE SEQUENCE [LARGE SCALE GENOMIC DNA]</scope>
    <source>
        <strain evidence="2 3">UH-Slu-Lm8-n1</strain>
    </source>
</reference>